<evidence type="ECO:0000313" key="6">
    <source>
        <dbReference type="Proteomes" id="UP000030853"/>
    </source>
</evidence>
<dbReference type="Proteomes" id="UP000030853">
    <property type="component" value="Unassembled WGS sequence"/>
</dbReference>
<dbReference type="GO" id="GO:0046417">
    <property type="term" value="P:chorismate metabolic process"/>
    <property type="evidence" value="ECO:0007669"/>
    <property type="project" value="InterPro"/>
</dbReference>
<dbReference type="GO" id="GO:0009697">
    <property type="term" value="P:salicylic acid biosynthetic process"/>
    <property type="evidence" value="ECO:0007669"/>
    <property type="project" value="InterPro"/>
</dbReference>
<dbReference type="GO" id="GO:0016835">
    <property type="term" value="F:carbon-oxygen lyase activity"/>
    <property type="evidence" value="ECO:0007669"/>
    <property type="project" value="InterPro"/>
</dbReference>
<dbReference type="InterPro" id="IPR051331">
    <property type="entry name" value="Chorismate_mutase-related"/>
</dbReference>
<evidence type="ECO:0000313" key="5">
    <source>
        <dbReference type="EMBL" id="KHJ66234.1"/>
    </source>
</evidence>
<organism evidence="5 6">
    <name type="scientific">Pantoea rodasii</name>
    <dbReference type="NCBI Taxonomy" id="1076549"/>
    <lineage>
        <taxon>Bacteria</taxon>
        <taxon>Pseudomonadati</taxon>
        <taxon>Pseudomonadota</taxon>
        <taxon>Gammaproteobacteria</taxon>
        <taxon>Enterobacterales</taxon>
        <taxon>Erwiniaceae</taxon>
        <taxon>Pantoea</taxon>
    </lineage>
</organism>
<dbReference type="InterPro" id="IPR008241">
    <property type="entry name" value="Isochorismate_pyruvate-lyase"/>
</dbReference>
<dbReference type="InterPro" id="IPR036263">
    <property type="entry name" value="Chorismate_II_sf"/>
</dbReference>
<dbReference type="PANTHER" id="PTHR38041">
    <property type="entry name" value="CHORISMATE MUTASE"/>
    <property type="match status" value="1"/>
</dbReference>
<keyword evidence="5" id="KW-0670">Pyruvate</keyword>
<feature type="binding site" evidence="3">
    <location>
        <position position="42"/>
    </location>
    <ligand>
        <name>substrate</name>
    </ligand>
</feature>
<dbReference type="PANTHER" id="PTHR38041:SF1">
    <property type="entry name" value="CHORISMATE MUTASE"/>
    <property type="match status" value="1"/>
</dbReference>
<dbReference type="NCBIfam" id="NF005475">
    <property type="entry name" value="PRK07075.1"/>
    <property type="match status" value="1"/>
</dbReference>
<dbReference type="NCBIfam" id="TIGR01803">
    <property type="entry name" value="CM-like"/>
    <property type="match status" value="1"/>
</dbReference>
<sequence>MIAAKECKNLLEIRDGIDAIDHQIVSLLQQRLEYVLNAAQFKPSVESIPAPDRVAHMLTARQRWAQEKGLDPTFISELFHHIIPWYIATQTAHWQRKHR</sequence>
<evidence type="ECO:0000256" key="1">
    <source>
        <dbReference type="ARBA" id="ARBA00012404"/>
    </source>
</evidence>
<name>A0A0B1R0R5_9GAMM</name>
<dbReference type="Gene3D" id="1.20.59.10">
    <property type="entry name" value="Chorismate mutase"/>
    <property type="match status" value="1"/>
</dbReference>
<gene>
    <name evidence="5" type="ORF">QU24_20310</name>
</gene>
<proteinExistence type="predicted"/>
<accession>A0A0B1R0R5</accession>
<dbReference type="EC" id="5.4.99.5" evidence="1"/>
<dbReference type="InterPro" id="IPR036979">
    <property type="entry name" value="CM_dom_sf"/>
</dbReference>
<feature type="binding site" evidence="3">
    <location>
        <position position="31"/>
    </location>
    <ligand>
        <name>substrate</name>
    </ligand>
</feature>
<evidence type="ECO:0000256" key="2">
    <source>
        <dbReference type="ARBA" id="ARBA00023235"/>
    </source>
</evidence>
<reference evidence="5 6" key="1">
    <citation type="submission" date="2014-11" db="EMBL/GenBank/DDBJ databases">
        <title>Genome sequencing of Pantoea rodasii ND03.</title>
        <authorList>
            <person name="Muhamad Yunos N.Y."/>
            <person name="Chan K.-G."/>
        </authorList>
    </citation>
    <scope>NUCLEOTIDE SEQUENCE [LARGE SCALE GENOMIC DNA]</scope>
    <source>
        <strain evidence="5 6">ND03</strain>
    </source>
</reference>
<dbReference type="Pfam" id="PF01817">
    <property type="entry name" value="CM_2"/>
    <property type="match status" value="1"/>
</dbReference>
<comment type="caution">
    <text evidence="5">The sequence shown here is derived from an EMBL/GenBank/DDBJ whole genome shotgun (WGS) entry which is preliminary data.</text>
</comment>
<protein>
    <recommendedName>
        <fullName evidence="1">chorismate mutase</fullName>
        <ecNumber evidence="1">5.4.99.5</ecNumber>
    </recommendedName>
</protein>
<feature type="domain" description="Chorismate mutase" evidence="4">
    <location>
        <begin position="4"/>
        <end position="94"/>
    </location>
</feature>
<feature type="binding site" evidence="3">
    <location>
        <position position="90"/>
    </location>
    <ligand>
        <name>substrate</name>
    </ligand>
</feature>
<keyword evidence="2" id="KW-0413">Isomerase</keyword>
<dbReference type="SMART" id="SM00830">
    <property type="entry name" value="CM_2"/>
    <property type="match status" value="1"/>
</dbReference>
<dbReference type="EMBL" id="JTJJ01000089">
    <property type="protein sequence ID" value="KHJ66234.1"/>
    <property type="molecule type" value="Genomic_DNA"/>
</dbReference>
<dbReference type="UniPathway" id="UPA00120">
    <property type="reaction ID" value="UER00203"/>
</dbReference>
<dbReference type="RefSeq" id="WP_039334894.1">
    <property type="nucleotide sequence ID" value="NZ_JTJJ01000089.1"/>
</dbReference>
<dbReference type="InterPro" id="IPR002701">
    <property type="entry name" value="CM_II_prokaryot"/>
</dbReference>
<dbReference type="AlphaFoldDB" id="A0A0B1R0R5"/>
<evidence type="ECO:0000259" key="4">
    <source>
        <dbReference type="PROSITE" id="PS51168"/>
    </source>
</evidence>
<evidence type="ECO:0000256" key="3">
    <source>
        <dbReference type="PIRSR" id="PIRSR029775-1"/>
    </source>
</evidence>
<feature type="binding site" evidence="3">
    <location>
        <position position="14"/>
    </location>
    <ligand>
        <name>substrate</name>
    </ligand>
</feature>
<dbReference type="PIRSF" id="PIRSF029775">
    <property type="entry name" value="Isochor_pyr_lyas"/>
    <property type="match status" value="1"/>
</dbReference>
<keyword evidence="5" id="KW-0456">Lyase</keyword>
<dbReference type="SUPFAM" id="SSF48600">
    <property type="entry name" value="Chorismate mutase II"/>
    <property type="match status" value="1"/>
</dbReference>
<dbReference type="GO" id="GO:0004106">
    <property type="term" value="F:chorismate mutase activity"/>
    <property type="evidence" value="ECO:0007669"/>
    <property type="project" value="UniProtKB-EC"/>
</dbReference>
<dbReference type="PROSITE" id="PS51168">
    <property type="entry name" value="CHORISMATE_MUT_2"/>
    <property type="match status" value="1"/>
</dbReference>